<dbReference type="OrthoDB" id="5800709at2"/>
<keyword evidence="5" id="KW-1185">Reference proteome</keyword>
<evidence type="ECO:0000313" key="5">
    <source>
        <dbReference type="Proteomes" id="UP000198881"/>
    </source>
</evidence>
<dbReference type="RefSeq" id="WP_091699257.1">
    <property type="nucleotide sequence ID" value="NZ_FPCG01000013.1"/>
</dbReference>
<feature type="chain" id="PRO_5011785929" description="DUF4397 domain-containing protein" evidence="2">
    <location>
        <begin position="27"/>
        <end position="278"/>
    </location>
</feature>
<evidence type="ECO:0000313" key="4">
    <source>
        <dbReference type="EMBL" id="SFV24710.1"/>
    </source>
</evidence>
<keyword evidence="1" id="KW-0812">Transmembrane</keyword>
<organism evidence="4 5">
    <name type="scientific">Micrococcus terreus</name>
    <dbReference type="NCBI Taxonomy" id="574650"/>
    <lineage>
        <taxon>Bacteria</taxon>
        <taxon>Bacillati</taxon>
        <taxon>Actinomycetota</taxon>
        <taxon>Actinomycetes</taxon>
        <taxon>Micrococcales</taxon>
        <taxon>Micrococcaceae</taxon>
        <taxon>Micrococcus</taxon>
    </lineage>
</organism>
<keyword evidence="2" id="KW-0732">Signal</keyword>
<protein>
    <recommendedName>
        <fullName evidence="3">DUF4397 domain-containing protein</fullName>
    </recommendedName>
</protein>
<evidence type="ECO:0000256" key="2">
    <source>
        <dbReference type="SAM" id="SignalP"/>
    </source>
</evidence>
<gene>
    <name evidence="4" type="ORF">SAMN04487966_1135</name>
</gene>
<feature type="domain" description="DUF4397" evidence="3">
    <location>
        <begin position="36"/>
        <end position="152"/>
    </location>
</feature>
<name>A0A1I7MS13_9MICC</name>
<keyword evidence="1" id="KW-0472">Membrane</keyword>
<accession>A0A1I7MS13</accession>
<feature type="signal peptide" evidence="2">
    <location>
        <begin position="1"/>
        <end position="26"/>
    </location>
</feature>
<sequence>MRKTLSAAVTTACGAALLTTALPAAAATTDDGAGMASLSVLHGVPELTVDVYVNGDLTLDDFAPGDLAGPLDLAPGDYELAVTAADAADASEPVIGPVDVTLEGGTSYTAAAHLDADGQPTATAFVNDTSMLEAGQGRLTVRHIAAAPAVDVWADGAVAIEGLTNPDEKSLELPAGTIEAAVSVSGETDPVLGPTDVTVTEGAATVVYAWGSAEDGSLALATQAIEGMHSAPEGVPTGTTQVPGEQQQGLWLAVGGGLAALLAGGVLMARRQVASSRV</sequence>
<proteinExistence type="predicted"/>
<dbReference type="Proteomes" id="UP000198881">
    <property type="component" value="Unassembled WGS sequence"/>
</dbReference>
<dbReference type="EMBL" id="FPCG01000013">
    <property type="protein sequence ID" value="SFV24710.1"/>
    <property type="molecule type" value="Genomic_DNA"/>
</dbReference>
<evidence type="ECO:0000256" key="1">
    <source>
        <dbReference type="SAM" id="Phobius"/>
    </source>
</evidence>
<dbReference type="AlphaFoldDB" id="A0A1I7MS13"/>
<feature type="transmembrane region" description="Helical" evidence="1">
    <location>
        <begin position="249"/>
        <end position="269"/>
    </location>
</feature>
<keyword evidence="1" id="KW-1133">Transmembrane helix</keyword>
<dbReference type="STRING" id="574650.SAMN04487966_1135"/>
<evidence type="ECO:0000259" key="3">
    <source>
        <dbReference type="Pfam" id="PF14344"/>
    </source>
</evidence>
<dbReference type="Pfam" id="PF14344">
    <property type="entry name" value="DUF4397"/>
    <property type="match status" value="1"/>
</dbReference>
<dbReference type="InterPro" id="IPR025510">
    <property type="entry name" value="DUF4397"/>
</dbReference>
<reference evidence="4 5" key="1">
    <citation type="submission" date="2016-10" db="EMBL/GenBank/DDBJ databases">
        <authorList>
            <person name="de Groot N.N."/>
        </authorList>
    </citation>
    <scope>NUCLEOTIDE SEQUENCE [LARGE SCALE GENOMIC DNA]</scope>
    <source>
        <strain evidence="4 5">CGMCC 1.7054</strain>
    </source>
</reference>